<dbReference type="GO" id="GO:0015768">
    <property type="term" value="P:maltose transport"/>
    <property type="evidence" value="ECO:0007669"/>
    <property type="project" value="TreeGrafter"/>
</dbReference>
<dbReference type="GO" id="GO:0055052">
    <property type="term" value="C:ATP-binding cassette (ABC) transporter complex, substrate-binding subunit-containing"/>
    <property type="evidence" value="ECO:0007669"/>
    <property type="project" value="TreeGrafter"/>
</dbReference>
<gene>
    <name evidence="5" type="ORF">BCT49_19955</name>
</gene>
<accession>A0A2N7JTI9</accession>
<dbReference type="SUPFAM" id="SSF53850">
    <property type="entry name" value="Periplasmic binding protein-like II"/>
    <property type="match status" value="1"/>
</dbReference>
<dbReference type="PANTHER" id="PTHR30061:SF50">
    <property type="entry name" value="MALTOSE_MALTODEXTRIN-BINDING PERIPLASMIC PROTEIN"/>
    <property type="match status" value="1"/>
</dbReference>
<evidence type="ECO:0000256" key="3">
    <source>
        <dbReference type="ARBA" id="ARBA00022729"/>
    </source>
</evidence>
<protein>
    <submittedName>
        <fullName evidence="5">Maltose/maltodextrin-binding protein</fullName>
    </submittedName>
</protein>
<dbReference type="InterPro" id="IPR006059">
    <property type="entry name" value="SBP"/>
</dbReference>
<feature type="chain" id="PRO_5014789059" evidence="4">
    <location>
        <begin position="18"/>
        <end position="382"/>
    </location>
</feature>
<comment type="similarity">
    <text evidence="1">Belongs to the bacterial solute-binding protein 1 family.</text>
</comment>
<dbReference type="Gene3D" id="3.40.190.10">
    <property type="entry name" value="Periplasmic binding protein-like II"/>
    <property type="match status" value="2"/>
</dbReference>
<evidence type="ECO:0000256" key="1">
    <source>
        <dbReference type="ARBA" id="ARBA00008520"/>
    </source>
</evidence>
<dbReference type="Pfam" id="PF13416">
    <property type="entry name" value="SBP_bac_8"/>
    <property type="match status" value="1"/>
</dbReference>
<comment type="caution">
    <text evidence="5">The sequence shown here is derived from an EMBL/GenBank/DDBJ whole genome shotgun (WGS) entry which is preliminary data.</text>
</comment>
<evidence type="ECO:0000256" key="4">
    <source>
        <dbReference type="SAM" id="SignalP"/>
    </source>
</evidence>
<dbReference type="OrthoDB" id="9766758at2"/>
<reference evidence="6" key="1">
    <citation type="submission" date="2016-07" db="EMBL/GenBank/DDBJ databases">
        <title>Nontailed viruses are major unrecognized killers of bacteria in the ocean.</title>
        <authorList>
            <person name="Kauffman K."/>
            <person name="Hussain F."/>
            <person name="Yang J."/>
            <person name="Arevalo P."/>
            <person name="Brown J."/>
            <person name="Cutler M."/>
            <person name="Kelly L."/>
            <person name="Polz M.F."/>
        </authorList>
    </citation>
    <scope>NUCLEOTIDE SEQUENCE [LARGE SCALE GENOMIC DNA]</scope>
    <source>
        <strain evidence="6">10N.261.46.F8</strain>
    </source>
</reference>
<evidence type="ECO:0000256" key="2">
    <source>
        <dbReference type="ARBA" id="ARBA00022448"/>
    </source>
</evidence>
<evidence type="ECO:0000313" key="5">
    <source>
        <dbReference type="EMBL" id="PMM61565.1"/>
    </source>
</evidence>
<dbReference type="PANTHER" id="PTHR30061">
    <property type="entry name" value="MALTOSE-BINDING PERIPLASMIC PROTEIN"/>
    <property type="match status" value="1"/>
</dbReference>
<keyword evidence="3 4" id="KW-0732">Signal</keyword>
<dbReference type="EMBL" id="MCZK01000182">
    <property type="protein sequence ID" value="PMM61565.1"/>
    <property type="molecule type" value="Genomic_DNA"/>
</dbReference>
<sequence length="382" mass="43689">MRFLSILAALFPVVTCASTLEIWAGINYETADYVKEHIESMTDHRVEIRPFDINSIRSELLVADPRDNTFPDVIWVPSDFLGLTEYIELATLPSAWVDTSRYEKKALDAVVINGELKALPVGIGNQLVLYSNKPQDHSITWEELIQRSSDSNRATVLFPNPNMYFYLAFFQLFSQEMLSSINIDGEGLVSIFEFIDKLEKAKTIEASCNETCARQRFIAGEVEFLIDGDWAFSELDQAYGEHLHVNSLPTYRDKAMSSFSGAKIFAITKKGMNNPEKREALKEVVQYLQSNSFTYLAHSNAMISPFREVNQRRVAEGNTTFSNMYDEFQSSQMMSSDYKMAIVWEASARAYERYKSGMPRQELNKFYDDFVSYYSANMRSGD</sequence>
<dbReference type="GO" id="GO:1901982">
    <property type="term" value="F:maltose binding"/>
    <property type="evidence" value="ECO:0007669"/>
    <property type="project" value="TreeGrafter"/>
</dbReference>
<name>A0A2N7JTI9_9VIBR</name>
<keyword evidence="2" id="KW-0813">Transport</keyword>
<dbReference type="AlphaFoldDB" id="A0A2N7JTI9"/>
<organism evidence="5 6">
    <name type="scientific">Vibrio lentus</name>
    <dbReference type="NCBI Taxonomy" id="136468"/>
    <lineage>
        <taxon>Bacteria</taxon>
        <taxon>Pseudomonadati</taxon>
        <taxon>Pseudomonadota</taxon>
        <taxon>Gammaproteobacteria</taxon>
        <taxon>Vibrionales</taxon>
        <taxon>Vibrionaceae</taxon>
        <taxon>Vibrio</taxon>
    </lineage>
</organism>
<dbReference type="GO" id="GO:0042956">
    <property type="term" value="P:maltodextrin transmembrane transport"/>
    <property type="evidence" value="ECO:0007669"/>
    <property type="project" value="TreeGrafter"/>
</dbReference>
<dbReference type="SMR" id="A0A2N7JTI9"/>
<evidence type="ECO:0000313" key="6">
    <source>
        <dbReference type="Proteomes" id="UP000235406"/>
    </source>
</evidence>
<dbReference type="Proteomes" id="UP000235406">
    <property type="component" value="Unassembled WGS sequence"/>
</dbReference>
<feature type="signal peptide" evidence="4">
    <location>
        <begin position="1"/>
        <end position="17"/>
    </location>
</feature>
<proteinExistence type="inferred from homology"/>
<dbReference type="RefSeq" id="WP_102439060.1">
    <property type="nucleotide sequence ID" value="NZ_CAWNVI010000182.1"/>
</dbReference>